<dbReference type="Pfam" id="PF00899">
    <property type="entry name" value="ThiF"/>
    <property type="match status" value="1"/>
</dbReference>
<evidence type="ECO:0000313" key="11">
    <source>
        <dbReference type="EMBL" id="KAF2213428.1"/>
    </source>
</evidence>
<keyword evidence="3 7" id="KW-0813">Transport</keyword>
<comment type="subcellular location">
    <subcellularLocation>
        <location evidence="7">Cytoplasm</location>
    </subcellularLocation>
    <subcellularLocation>
        <location evidence="7">Preautophagosomal structure</location>
    </subcellularLocation>
</comment>
<sequence length="708" mass="79369">MLQPLQYAPWTTDVELAFYSALASLKINHDKLDSSARKVLGLYEIKFSDAPERSTRMQIHGSALTSDETPSNFYRAEGLIKNFNTVEEFREVDKAAHIERAGRMIWDAIRDGTIYECPSLLCSFTALCFADLKKYKFTYHFAYPALHSDPQWRMVTPYNDPEAALTKLESKETTLLVDAVQTWRYSVDTRQHGFFLAKRLRKARKKSTRSSSLSELGFLWWIGPLSSYETGFFKNARPEDCFVCFADPSTFPANPGWMLRNLLVLVRQRWHLDKVQIMSYRDTHSRRDKATSLIMTLQSSEPVYDFAAEDQLKKMTQMSGSSALLPVTGWERAEQNKIASRTVDLAAYLDPSRLADQAVDLNLKLIKWRIAPSIDLDIIKNTKCLLLGAGTLGAYVSRNLMGWGVRKITFIDNGRVSYSNPVRQPLYDFKDCQNGGVFKAQRAADMLREIYPGIDAEGVVLNVPMAGHPIIGDETKVERQYEQLKKLVDAHDAVFLLMDSRESRWLPTVMGKSAGKIVINAALGFDSYMTDELSCYFCSDVVAPADSLKSATLDQQCTVTRPGAAPIASALAVELLVSLTQHKLKGFAPASQPPTSTAIASAPPTDPNAPDSHPLGTVPHQLRGYMSTWQTLQIKGKAYDCCSACSPKILGAYERDGWNFVKRAMNERGYVEEISGLAEVQRQAEEAAKAMQDDEDDWPDEDEEGELI</sequence>
<evidence type="ECO:0000256" key="7">
    <source>
        <dbReference type="RuleBase" id="RU366022"/>
    </source>
</evidence>
<dbReference type="PANTHER" id="PTHR10953:SF3">
    <property type="entry name" value="UBIQUITIN-LIKE MODIFIER-ACTIVATING ENZYME ATG7"/>
    <property type="match status" value="1"/>
</dbReference>
<keyword evidence="7" id="KW-0833">Ubl conjugation pathway</keyword>
<evidence type="ECO:0000256" key="8">
    <source>
        <dbReference type="SAM" id="MobiDB-lite"/>
    </source>
</evidence>
<evidence type="ECO:0000256" key="4">
    <source>
        <dbReference type="ARBA" id="ARBA00022927"/>
    </source>
</evidence>
<keyword evidence="7" id="KW-0963">Cytoplasm</keyword>
<dbReference type="EMBL" id="ML992670">
    <property type="protein sequence ID" value="KAF2213428.1"/>
    <property type="molecule type" value="Genomic_DNA"/>
</dbReference>
<feature type="domain" description="Ubiquitin-like modifier-activating enzyme Atg7 N-terminal" evidence="10">
    <location>
        <begin position="5"/>
        <end position="349"/>
    </location>
</feature>
<dbReference type="InterPro" id="IPR035985">
    <property type="entry name" value="Ubiquitin-activating_enz"/>
</dbReference>
<dbReference type="OrthoDB" id="338614at2759"/>
<protein>
    <recommendedName>
        <fullName evidence="2 7">Ubiquitin-like modifier-activating enzyme ATG7</fullName>
    </recommendedName>
    <alternativeName>
        <fullName evidence="7">Autophagy-related protein 7</fullName>
    </alternativeName>
</protein>
<dbReference type="Proteomes" id="UP000799539">
    <property type="component" value="Unassembled WGS sequence"/>
</dbReference>
<dbReference type="InterPro" id="IPR006285">
    <property type="entry name" value="Atg7"/>
</dbReference>
<keyword evidence="12" id="KW-1185">Reference proteome</keyword>
<accession>A0A6A6FJL6</accession>
<evidence type="ECO:0000256" key="6">
    <source>
        <dbReference type="PIRSR" id="PIRSR606285-1"/>
    </source>
</evidence>
<dbReference type="InterPro" id="IPR032197">
    <property type="entry name" value="Atg7_N"/>
</dbReference>
<name>A0A6A6FJL6_9PEZI</name>
<dbReference type="FunFam" id="3.40.140.70:FF:000001">
    <property type="entry name" value="Ubiquitin-like modifier-activating enzyme atg7"/>
    <property type="match status" value="1"/>
</dbReference>
<feature type="region of interest" description="Disordered" evidence="8">
    <location>
        <begin position="587"/>
        <end position="611"/>
    </location>
</feature>
<keyword evidence="5 7" id="KW-0072">Autophagy</keyword>
<reference evidence="11" key="1">
    <citation type="journal article" date="2020" name="Stud. Mycol.">
        <title>101 Dothideomycetes genomes: a test case for predicting lifestyles and emergence of pathogens.</title>
        <authorList>
            <person name="Haridas S."/>
            <person name="Albert R."/>
            <person name="Binder M."/>
            <person name="Bloem J."/>
            <person name="Labutti K."/>
            <person name="Salamov A."/>
            <person name="Andreopoulos B."/>
            <person name="Baker S."/>
            <person name="Barry K."/>
            <person name="Bills G."/>
            <person name="Bluhm B."/>
            <person name="Cannon C."/>
            <person name="Castanera R."/>
            <person name="Culley D."/>
            <person name="Daum C."/>
            <person name="Ezra D."/>
            <person name="Gonzalez J."/>
            <person name="Henrissat B."/>
            <person name="Kuo A."/>
            <person name="Liang C."/>
            <person name="Lipzen A."/>
            <person name="Lutzoni F."/>
            <person name="Magnuson J."/>
            <person name="Mondo S."/>
            <person name="Nolan M."/>
            <person name="Ohm R."/>
            <person name="Pangilinan J."/>
            <person name="Park H.-J."/>
            <person name="Ramirez L."/>
            <person name="Alfaro M."/>
            <person name="Sun H."/>
            <person name="Tritt A."/>
            <person name="Yoshinaga Y."/>
            <person name="Zwiers L.-H."/>
            <person name="Turgeon B."/>
            <person name="Goodwin S."/>
            <person name="Spatafora J."/>
            <person name="Crous P."/>
            <person name="Grigoriev I."/>
        </authorList>
    </citation>
    <scope>NUCLEOTIDE SEQUENCE</scope>
    <source>
        <strain evidence="11">SCOH1-5</strain>
    </source>
</reference>
<organism evidence="11 12">
    <name type="scientific">Cercospora zeae-maydis SCOH1-5</name>
    <dbReference type="NCBI Taxonomy" id="717836"/>
    <lineage>
        <taxon>Eukaryota</taxon>
        <taxon>Fungi</taxon>
        <taxon>Dikarya</taxon>
        <taxon>Ascomycota</taxon>
        <taxon>Pezizomycotina</taxon>
        <taxon>Dothideomycetes</taxon>
        <taxon>Dothideomycetidae</taxon>
        <taxon>Mycosphaerellales</taxon>
        <taxon>Mycosphaerellaceae</taxon>
        <taxon>Cercospora</taxon>
    </lineage>
</organism>
<dbReference type="GO" id="GO:0034727">
    <property type="term" value="P:piecemeal microautophagy of the nucleus"/>
    <property type="evidence" value="ECO:0007669"/>
    <property type="project" value="TreeGrafter"/>
</dbReference>
<dbReference type="GO" id="GO:0006995">
    <property type="term" value="P:cellular response to nitrogen starvation"/>
    <property type="evidence" value="ECO:0007669"/>
    <property type="project" value="TreeGrafter"/>
</dbReference>
<comment type="function">
    <text evidence="7">E1-like activating enzyme involved in the 2 ubiquitin-like systems required for cytoplasm to vacuole transport (Cvt) and autophagy. Activates ATG12 for its conjugation with ATG5 and ATG8 for its conjugation with phosphatidylethanolamine. Both systems are needed for the ATG8 association to Cvt vesicles and autophagosomes membranes. Autophagy is essential for maintenance of amino acid levels and protein synthesis under nitrogen starvation. Required for selective autophagic degradation of the nucleus (nucleophagy) as well as for mitophagy which contributes to regulate mitochondrial quantity and quality by eliminating the mitochondria to a basal level to fulfill cellular energy requirements and preventing excess ROS production.</text>
</comment>
<dbReference type="PANTHER" id="PTHR10953">
    <property type="entry name" value="UBIQUITIN-ACTIVATING ENZYME E1"/>
    <property type="match status" value="1"/>
</dbReference>
<dbReference type="NCBIfam" id="TIGR01381">
    <property type="entry name" value="E1_like_apg7"/>
    <property type="match status" value="1"/>
</dbReference>
<dbReference type="Pfam" id="PF16420">
    <property type="entry name" value="ATG7_N"/>
    <property type="match status" value="1"/>
</dbReference>
<dbReference type="GO" id="GO:0000407">
    <property type="term" value="C:phagophore assembly site"/>
    <property type="evidence" value="ECO:0007669"/>
    <property type="project" value="UniProtKB-SubCell"/>
</dbReference>
<comment type="subunit">
    <text evidence="7">Homodimer.</text>
</comment>
<evidence type="ECO:0000256" key="3">
    <source>
        <dbReference type="ARBA" id="ARBA00022448"/>
    </source>
</evidence>
<keyword evidence="4 7" id="KW-0653">Protein transport</keyword>
<dbReference type="Gene3D" id="3.40.140.70">
    <property type="entry name" value="Ubiquitin-like modifier-activating enzyme ATG7 N-terminal domain"/>
    <property type="match status" value="1"/>
</dbReference>
<dbReference type="GO" id="GO:0032446">
    <property type="term" value="P:protein modification by small protein conjugation"/>
    <property type="evidence" value="ECO:0007669"/>
    <property type="project" value="TreeGrafter"/>
</dbReference>
<gene>
    <name evidence="11" type="ORF">CERZMDRAFT_66910</name>
</gene>
<proteinExistence type="inferred from homology"/>
<evidence type="ECO:0000313" key="12">
    <source>
        <dbReference type="Proteomes" id="UP000799539"/>
    </source>
</evidence>
<dbReference type="InterPro" id="IPR042522">
    <property type="entry name" value="Atg7_N_1"/>
</dbReference>
<evidence type="ECO:0000259" key="10">
    <source>
        <dbReference type="Pfam" id="PF16420"/>
    </source>
</evidence>
<feature type="compositionally biased region" description="Basic and acidic residues" evidence="8">
    <location>
        <begin position="683"/>
        <end position="692"/>
    </location>
</feature>
<dbReference type="GO" id="GO:0015031">
    <property type="term" value="P:protein transport"/>
    <property type="evidence" value="ECO:0007669"/>
    <property type="project" value="UniProtKB-UniRule"/>
</dbReference>
<dbReference type="InterPro" id="IPR042523">
    <property type="entry name" value="Atg7_N_2"/>
</dbReference>
<feature type="domain" description="THIF-type NAD/FAD binding fold" evidence="9">
    <location>
        <begin position="369"/>
        <end position="586"/>
    </location>
</feature>
<evidence type="ECO:0000259" key="9">
    <source>
        <dbReference type="Pfam" id="PF00899"/>
    </source>
</evidence>
<feature type="active site" description="Glycyl thioester intermediate" evidence="6">
    <location>
        <position position="557"/>
    </location>
</feature>
<dbReference type="GO" id="GO:0000422">
    <property type="term" value="P:autophagy of mitochondrion"/>
    <property type="evidence" value="ECO:0007669"/>
    <property type="project" value="TreeGrafter"/>
</dbReference>
<dbReference type="Gene3D" id="3.40.50.720">
    <property type="entry name" value="NAD(P)-binding Rossmann-like Domain"/>
    <property type="match status" value="1"/>
</dbReference>
<dbReference type="GO" id="GO:0000045">
    <property type="term" value="P:autophagosome assembly"/>
    <property type="evidence" value="ECO:0007669"/>
    <property type="project" value="TreeGrafter"/>
</dbReference>
<feature type="region of interest" description="Disordered" evidence="8">
    <location>
        <begin position="683"/>
        <end position="708"/>
    </location>
</feature>
<dbReference type="SUPFAM" id="SSF69572">
    <property type="entry name" value="Activating enzymes of the ubiquitin-like proteins"/>
    <property type="match status" value="1"/>
</dbReference>
<dbReference type="InterPro" id="IPR000594">
    <property type="entry name" value="ThiF_NAD_FAD-bd"/>
</dbReference>
<evidence type="ECO:0000256" key="2">
    <source>
        <dbReference type="ARBA" id="ARBA00017647"/>
    </source>
</evidence>
<dbReference type="FunFam" id="3.40.50.720:FF:000243">
    <property type="entry name" value="Ubiquitin-like modifier-activating enzyme ATG7"/>
    <property type="match status" value="1"/>
</dbReference>
<dbReference type="InterPro" id="IPR045886">
    <property type="entry name" value="ThiF/MoeB/HesA"/>
</dbReference>
<dbReference type="AlphaFoldDB" id="A0A6A6FJL6"/>
<evidence type="ECO:0000256" key="1">
    <source>
        <dbReference type="ARBA" id="ARBA00010931"/>
    </source>
</evidence>
<feature type="compositionally biased region" description="Low complexity" evidence="8">
    <location>
        <begin position="588"/>
        <end position="603"/>
    </location>
</feature>
<feature type="compositionally biased region" description="Acidic residues" evidence="8">
    <location>
        <begin position="693"/>
        <end position="708"/>
    </location>
</feature>
<dbReference type="GO" id="GO:0019778">
    <property type="term" value="F:Atg12 activating enzyme activity"/>
    <property type="evidence" value="ECO:0007669"/>
    <property type="project" value="TreeGrafter"/>
</dbReference>
<dbReference type="GO" id="GO:0019779">
    <property type="term" value="F:Atg8 activating enzyme activity"/>
    <property type="evidence" value="ECO:0007669"/>
    <property type="project" value="TreeGrafter"/>
</dbReference>
<dbReference type="Gene3D" id="3.40.140.100">
    <property type="entry name" value="Ubiquitin-like modifier-activating enzyme ATG7 C-terminal domain"/>
    <property type="match status" value="1"/>
</dbReference>
<evidence type="ECO:0000256" key="5">
    <source>
        <dbReference type="ARBA" id="ARBA00023006"/>
    </source>
</evidence>
<comment type="similarity">
    <text evidence="1 7">Belongs to the ATG7 family.</text>
</comment>